<dbReference type="Proteomes" id="UP000295278">
    <property type="component" value="Unassembled WGS sequence"/>
</dbReference>
<feature type="domain" description="Secretion system C-terminal sorting" evidence="2">
    <location>
        <begin position="1211"/>
        <end position="1287"/>
    </location>
</feature>
<name>A0A4R5AT89_9FLAO</name>
<evidence type="ECO:0000313" key="4">
    <source>
        <dbReference type="Proteomes" id="UP000295278"/>
    </source>
</evidence>
<dbReference type="OrthoDB" id="599464at2"/>
<proteinExistence type="predicted"/>
<evidence type="ECO:0000256" key="1">
    <source>
        <dbReference type="ARBA" id="ARBA00022729"/>
    </source>
</evidence>
<protein>
    <submittedName>
        <fullName evidence="3">T9SS type A sorting domain-containing protein</fullName>
    </submittedName>
</protein>
<keyword evidence="4" id="KW-1185">Reference proteome</keyword>
<accession>A0A4R5AT89</accession>
<keyword evidence="1" id="KW-0732">Signal</keyword>
<sequence length="1290" mass="130464">MVTPTFTDSVVTITGCIRSQTRTWNATDACGNAAAPVSRTATWTVDTVAPVITATGTPTNGTLGCNPSASVINAALGTATAMDVCGMVTPTFTDSVVTITGCLRSQARTWNATDACGNAAAPVSRTATWTVDTVAPVITATGTPTNGTLGCNPSESAINAALGTATAMDACGMVTPTFTDSVVTITGCIRSQTRTWNATDACGNAAAPVSRTATWTVDTVAPVITATGTPTNGTLGCNPSASAINAALGTATAMDACGMVTPRFTDSVVTITGCIRSQTRTWNATDACGNAAAPVSRTATWTVDTVAPIITATGTPTNGTLGCNPSESAINAALGTATAMDACGMVTPTFTDSAITITGCLRSQTRTWNATDACGNAAAPVSRTATWTVDTVAPVITATGTPTNGTLGCNPSADAINAALGTATAMDACGMVTPTFTDSAVTITGCIRSQTRTWNATDACGNAAAPVSRTATWTVDTVAPVITATGTPTNGTLGCNPSASAINAALGTATAMDACGMVTPTFTDSVVTITGCIRSQTRTWNATDACGNNAAPVSRTATWTVDTVAPIITATGTPTNGTLGCNPSADAINAALGTATAMDACGMVTPTFTDSTVTITGCIRSQTRTWNATDACGNNAAPVSRTATWTVDTVAPVITATGTPTNGTLGCNPSASAINAALGTAAAMDACGMVTPTFTDSTVTITGCLRSQTRTWNATDACGNAAAPVSRTATWTVDTVAPVITATGTPTNGTLGCNPSESAINAALGTATAVDACGMVTPTFTDSVVTITGCLRSQTRTWNATDACGNAAAPVSRTATWTVDTVAPVITATGTPTNGTLGCNPSESVINAALGTATAMDACGMVTPTFTDSAVTITGCIRSQTRTWNATDACGNNAAPVSRTATWTVDTVAPIITATGTPTNGTLGCNPSASAINAALGTATAMDACGMVTPTFTDSVVTITGCLRSQTRTWNATDACGNAAAPVSRTATWTVDITPPTLILPAVSTADCGTIPVFGIPTVSDGCDSNPVINDLGIIITNNPDGSVTYTKTWSATDACGNTSTPISQTIIVLACNEGCTLGYWKNHTDRWCSEYSTSMLFGTVFVNAPSNLANLTLLQALNLGGGGINNLARQGVAALLNACHDDVDYPAPYLNNPQSVIDAVNAAYLAGGDAPGKLATKLDTLNNSGCPLGGTPATKNNDVSVNDSVGFTAYPVPFKDVLTIRCDFNYTSDVKIEVFNSQGHLVLSKSEANCFLNKEIMLHLHTYRGQEQVYLVKVTTNRGSTVKKVISSK</sequence>
<evidence type="ECO:0000259" key="2">
    <source>
        <dbReference type="Pfam" id="PF18962"/>
    </source>
</evidence>
<reference evidence="3 4" key="1">
    <citation type="submission" date="2019-03" db="EMBL/GenBank/DDBJ databases">
        <title>Flavobacterium AT-3-2 sp. nov., isolated from arctic soil.</title>
        <authorList>
            <person name="Chaudhary D.K."/>
        </authorList>
    </citation>
    <scope>NUCLEOTIDE SEQUENCE [LARGE SCALE GENOMIC DNA]</scope>
    <source>
        <strain evidence="3 4">AT-3-2</strain>
    </source>
</reference>
<organism evidence="3 4">
    <name type="scientific">Flavobacterium caseinilyticum</name>
    <dbReference type="NCBI Taxonomy" id="2541732"/>
    <lineage>
        <taxon>Bacteria</taxon>
        <taxon>Pseudomonadati</taxon>
        <taxon>Bacteroidota</taxon>
        <taxon>Flavobacteriia</taxon>
        <taxon>Flavobacteriales</taxon>
        <taxon>Flavobacteriaceae</taxon>
        <taxon>Flavobacterium</taxon>
    </lineage>
</organism>
<comment type="caution">
    <text evidence="3">The sequence shown here is derived from an EMBL/GenBank/DDBJ whole genome shotgun (WGS) entry which is preliminary data.</text>
</comment>
<evidence type="ECO:0000313" key="3">
    <source>
        <dbReference type="EMBL" id="TDD73692.1"/>
    </source>
</evidence>
<dbReference type="Pfam" id="PF18962">
    <property type="entry name" value="Por_Secre_tail"/>
    <property type="match status" value="1"/>
</dbReference>
<dbReference type="InterPro" id="IPR026444">
    <property type="entry name" value="Secre_tail"/>
</dbReference>
<dbReference type="EMBL" id="SMFM01000016">
    <property type="protein sequence ID" value="TDD73692.1"/>
    <property type="molecule type" value="Genomic_DNA"/>
</dbReference>
<gene>
    <name evidence="3" type="ORF">E0F89_16885</name>
</gene>
<dbReference type="NCBIfam" id="TIGR04183">
    <property type="entry name" value="Por_Secre_tail"/>
    <property type="match status" value="1"/>
</dbReference>